<keyword evidence="3" id="KW-1185">Reference proteome</keyword>
<feature type="non-terminal residue" evidence="2">
    <location>
        <position position="504"/>
    </location>
</feature>
<dbReference type="EMBL" id="JAIWYP010000021">
    <property type="protein sequence ID" value="KAH3692550.1"/>
    <property type="molecule type" value="Genomic_DNA"/>
</dbReference>
<organism evidence="2 3">
    <name type="scientific">Dreissena polymorpha</name>
    <name type="common">Zebra mussel</name>
    <name type="synonym">Mytilus polymorpha</name>
    <dbReference type="NCBI Taxonomy" id="45954"/>
    <lineage>
        <taxon>Eukaryota</taxon>
        <taxon>Metazoa</taxon>
        <taxon>Spiralia</taxon>
        <taxon>Lophotrochozoa</taxon>
        <taxon>Mollusca</taxon>
        <taxon>Bivalvia</taxon>
        <taxon>Autobranchia</taxon>
        <taxon>Heteroconchia</taxon>
        <taxon>Euheterodonta</taxon>
        <taxon>Imparidentia</taxon>
        <taxon>Neoheterodontei</taxon>
        <taxon>Myida</taxon>
        <taxon>Dreissenoidea</taxon>
        <taxon>Dreissenidae</taxon>
        <taxon>Dreissena</taxon>
    </lineage>
</organism>
<proteinExistence type="predicted"/>
<dbReference type="AlphaFoldDB" id="A0A9D3Y626"/>
<evidence type="ECO:0000313" key="2">
    <source>
        <dbReference type="EMBL" id="KAH3692550.1"/>
    </source>
</evidence>
<dbReference type="Proteomes" id="UP000828390">
    <property type="component" value="Unassembled WGS sequence"/>
</dbReference>
<sequence length="504" mass="55279">MESPRILPRHQQTAKSVAGDLPTSVEEIKLCWKKFDGAGLNFLEQTCKQLTGNKFEKVAKDVIGLLGPVFQFAESEQVLGRLREIEKRIRQSEKSATQQTEGLHCLLLFIKLQTDYHQMCSTLLSTAIEHLHSMCREETNLELANQLKTLDLSAANYAKAKKPSTSGRSSPRTTKPGLKASIFSFFERKNVAEEGGNSSFYVDIDDVTDLNDGGTNCDTDVLEEKDSYATSGERFVVEQSKPEMLIDFGTEPGPDLKEDSELCQKSDGSVLTALTTREDGHVASREELDSVIRFLSGGSESPYGDTVLVDSMSSTHLNSNSYGKSHGDLCDMDKSSKSKMEGGQPRSEGSINTGGFMADWHGNGATLPVRHTYNTPHLSCDYTTPPPPYFSGNQYRPNTLPPGGAGHFQGAYSMGFPDPSLNRAWPINNLAVSGSVMNTISGSWSGGHDSDEASDDSSVGGDHLQQRNYLQDLRSSKTERADSLQYSCNNHLGLMNQHSYEDLL</sequence>
<protein>
    <submittedName>
        <fullName evidence="2">Uncharacterized protein</fullName>
    </submittedName>
</protein>
<feature type="region of interest" description="Disordered" evidence="1">
    <location>
        <begin position="443"/>
        <end position="464"/>
    </location>
</feature>
<accession>A0A9D3Y626</accession>
<evidence type="ECO:0000256" key="1">
    <source>
        <dbReference type="SAM" id="MobiDB-lite"/>
    </source>
</evidence>
<reference evidence="2" key="1">
    <citation type="journal article" date="2019" name="bioRxiv">
        <title>The Genome of the Zebra Mussel, Dreissena polymorpha: A Resource for Invasive Species Research.</title>
        <authorList>
            <person name="McCartney M.A."/>
            <person name="Auch B."/>
            <person name="Kono T."/>
            <person name="Mallez S."/>
            <person name="Zhang Y."/>
            <person name="Obille A."/>
            <person name="Becker A."/>
            <person name="Abrahante J.E."/>
            <person name="Garbe J."/>
            <person name="Badalamenti J.P."/>
            <person name="Herman A."/>
            <person name="Mangelson H."/>
            <person name="Liachko I."/>
            <person name="Sullivan S."/>
            <person name="Sone E.D."/>
            <person name="Koren S."/>
            <person name="Silverstein K.A.T."/>
            <person name="Beckman K.B."/>
            <person name="Gohl D.M."/>
        </authorList>
    </citation>
    <scope>NUCLEOTIDE SEQUENCE</scope>
    <source>
        <strain evidence="2">Duluth1</strain>
        <tissue evidence="2">Whole animal</tissue>
    </source>
</reference>
<reference evidence="2" key="2">
    <citation type="submission" date="2020-11" db="EMBL/GenBank/DDBJ databases">
        <authorList>
            <person name="McCartney M.A."/>
            <person name="Auch B."/>
            <person name="Kono T."/>
            <person name="Mallez S."/>
            <person name="Becker A."/>
            <person name="Gohl D.M."/>
            <person name="Silverstein K.A.T."/>
            <person name="Koren S."/>
            <person name="Bechman K.B."/>
            <person name="Herman A."/>
            <person name="Abrahante J.E."/>
            <person name="Garbe J."/>
        </authorList>
    </citation>
    <scope>NUCLEOTIDE SEQUENCE</scope>
    <source>
        <strain evidence="2">Duluth1</strain>
        <tissue evidence="2">Whole animal</tissue>
    </source>
</reference>
<name>A0A9D3Y626_DREPO</name>
<comment type="caution">
    <text evidence="2">The sequence shown here is derived from an EMBL/GenBank/DDBJ whole genome shotgun (WGS) entry which is preliminary data.</text>
</comment>
<gene>
    <name evidence="2" type="ORF">DPMN_193099</name>
</gene>
<evidence type="ECO:0000313" key="3">
    <source>
        <dbReference type="Proteomes" id="UP000828390"/>
    </source>
</evidence>